<sequence>MTSSGSVLTSLWSSAHSQPPLTMKLSLLIAVVGLVSQICAEFDYTLIDAADMLYFYTVYELDVEVFGVGKGYIALGCRGTGTGNRCTYNEFVSYIETGSATPTPTIYDIKSKWEFTLNSITDIMTATFEWRSTSINEPKKDDRFRRLRDGRKTYVGVWTDLGYAVEKGRIVGVTNDISITRHLANINRVLASVAEYRRGDANTKLMDHLKGRVTDVVWETVNREAEYRTNYNWQEIEWEKTIQSNPAMKDPTSELFKEVTYQLERHLRTAESRNANTINAKVASTIKTCFVSIKE</sequence>
<dbReference type="AlphaFoldDB" id="A0A7J6JJV1"/>
<comment type="caution">
    <text evidence="1">The sequence shown here is derived from an EMBL/GenBank/DDBJ whole genome shotgun (WGS) entry which is preliminary data.</text>
</comment>
<dbReference type="Proteomes" id="UP000011096">
    <property type="component" value="Unassembled WGS sequence"/>
</dbReference>
<dbReference type="OrthoDB" id="3434269at2759"/>
<gene>
    <name evidence="1" type="ORF">CGGC5_v001651</name>
</gene>
<dbReference type="EMBL" id="ANPB02000001">
    <property type="protein sequence ID" value="KAF4491014.1"/>
    <property type="molecule type" value="Genomic_DNA"/>
</dbReference>
<dbReference type="InParanoid" id="A0A7J6JJV1"/>
<dbReference type="RefSeq" id="XP_066009676.1">
    <property type="nucleotide sequence ID" value="XM_066150861.1"/>
</dbReference>
<keyword evidence="2" id="KW-1185">Reference proteome</keyword>
<reference evidence="1 2" key="2">
    <citation type="submission" date="2020-04" db="EMBL/GenBank/DDBJ databases">
        <title>Genome sequencing and assembly of multiple isolates from the Colletotrichum gloeosporioides species complex.</title>
        <authorList>
            <person name="Gan P."/>
            <person name="Shirasu K."/>
        </authorList>
    </citation>
    <scope>NUCLEOTIDE SEQUENCE [LARGE SCALE GENOMIC DNA]</scope>
    <source>
        <strain evidence="1 2">Nara gc5</strain>
    </source>
</reference>
<evidence type="ECO:0000313" key="1">
    <source>
        <dbReference type="EMBL" id="KAF4491014.1"/>
    </source>
</evidence>
<evidence type="ECO:0000313" key="2">
    <source>
        <dbReference type="Proteomes" id="UP000011096"/>
    </source>
</evidence>
<proteinExistence type="predicted"/>
<accession>A0A7J6JJV1</accession>
<name>A0A7J6JJV1_COLFN</name>
<organism evidence="1 2">
    <name type="scientific">Colletotrichum fructicola (strain Nara gc5)</name>
    <name type="common">Anthracnose fungus</name>
    <name type="synonym">Colletotrichum gloeosporioides (strain Nara gc5)</name>
    <dbReference type="NCBI Taxonomy" id="1213859"/>
    <lineage>
        <taxon>Eukaryota</taxon>
        <taxon>Fungi</taxon>
        <taxon>Dikarya</taxon>
        <taxon>Ascomycota</taxon>
        <taxon>Pezizomycotina</taxon>
        <taxon>Sordariomycetes</taxon>
        <taxon>Hypocreomycetidae</taxon>
        <taxon>Glomerellales</taxon>
        <taxon>Glomerellaceae</taxon>
        <taxon>Colletotrichum</taxon>
        <taxon>Colletotrichum gloeosporioides species complex</taxon>
    </lineage>
</organism>
<dbReference type="GeneID" id="43610253"/>
<protein>
    <submittedName>
        <fullName evidence="1">Uncharacterized protein</fullName>
    </submittedName>
</protein>
<reference evidence="1 2" key="1">
    <citation type="submission" date="2012-08" db="EMBL/GenBank/DDBJ databases">
        <authorList>
            <person name="Gan P.H.P."/>
            <person name="Ikeda K."/>
            <person name="Irieda H."/>
            <person name="Narusaka M."/>
            <person name="O'Connell R.J."/>
            <person name="Narusaka Y."/>
            <person name="Takano Y."/>
            <person name="Kubo Y."/>
            <person name="Shirasu K."/>
        </authorList>
    </citation>
    <scope>NUCLEOTIDE SEQUENCE [LARGE SCALE GENOMIC DNA]</scope>
    <source>
        <strain evidence="1 2">Nara gc5</strain>
    </source>
</reference>